<organism evidence="2 3">
    <name type="scientific">Candidatus Kaiserbacteria bacterium RIFCSPHIGHO2_01_FULL_54_36b</name>
    <dbReference type="NCBI Taxonomy" id="1798483"/>
    <lineage>
        <taxon>Bacteria</taxon>
        <taxon>Candidatus Kaiseribacteriota</taxon>
    </lineage>
</organism>
<evidence type="ECO:0008006" key="4">
    <source>
        <dbReference type="Google" id="ProtNLM"/>
    </source>
</evidence>
<dbReference type="Proteomes" id="UP000176445">
    <property type="component" value="Unassembled WGS sequence"/>
</dbReference>
<reference evidence="2 3" key="1">
    <citation type="journal article" date="2016" name="Nat. Commun.">
        <title>Thousands of microbial genomes shed light on interconnected biogeochemical processes in an aquifer system.</title>
        <authorList>
            <person name="Anantharaman K."/>
            <person name="Brown C.T."/>
            <person name="Hug L.A."/>
            <person name="Sharon I."/>
            <person name="Castelle C.J."/>
            <person name="Probst A.J."/>
            <person name="Thomas B.C."/>
            <person name="Singh A."/>
            <person name="Wilkins M.J."/>
            <person name="Karaoz U."/>
            <person name="Brodie E.L."/>
            <person name="Williams K.H."/>
            <person name="Hubbard S.S."/>
            <person name="Banfield J.F."/>
        </authorList>
    </citation>
    <scope>NUCLEOTIDE SEQUENCE [LARGE SCALE GENOMIC DNA]</scope>
</reference>
<keyword evidence="1" id="KW-1277">Toxin-antitoxin system</keyword>
<evidence type="ECO:0000313" key="2">
    <source>
        <dbReference type="EMBL" id="OGG51394.1"/>
    </source>
</evidence>
<dbReference type="Gene3D" id="3.30.2310.20">
    <property type="entry name" value="RelE-like"/>
    <property type="match status" value="1"/>
</dbReference>
<dbReference type="EMBL" id="MFKW01000029">
    <property type="protein sequence ID" value="OGG51394.1"/>
    <property type="molecule type" value="Genomic_DNA"/>
</dbReference>
<gene>
    <name evidence="2" type="ORF">A2704_03435</name>
</gene>
<protein>
    <recommendedName>
        <fullName evidence="4">Plasmid stabilization protein</fullName>
    </recommendedName>
</protein>
<evidence type="ECO:0000256" key="1">
    <source>
        <dbReference type="ARBA" id="ARBA00022649"/>
    </source>
</evidence>
<dbReference type="InterPro" id="IPR007712">
    <property type="entry name" value="RelE/ParE_toxin"/>
</dbReference>
<comment type="caution">
    <text evidence="2">The sequence shown here is derived from an EMBL/GenBank/DDBJ whole genome shotgun (WGS) entry which is preliminary data.</text>
</comment>
<proteinExistence type="predicted"/>
<accession>A0A1F6CQH3</accession>
<dbReference type="Pfam" id="PF05016">
    <property type="entry name" value="ParE_toxin"/>
    <property type="match status" value="1"/>
</dbReference>
<dbReference type="AlphaFoldDB" id="A0A1F6CQH3"/>
<sequence length="98" mass="11077">MKVRLTPQAGEDIETIELYLIEKSPTGARSVLASLHAALEFIGRYPYAAEETSDGDLRVKILSDYPFKIFYEIRKSAVEILHIRHDSREPWGASRGKG</sequence>
<name>A0A1F6CQH3_9BACT</name>
<dbReference type="InterPro" id="IPR035093">
    <property type="entry name" value="RelE/ParE_toxin_dom_sf"/>
</dbReference>
<evidence type="ECO:0000313" key="3">
    <source>
        <dbReference type="Proteomes" id="UP000176445"/>
    </source>
</evidence>